<dbReference type="AlphaFoldDB" id="B8KVR2"/>
<organism evidence="1 2">
    <name type="scientific">Luminiphilus syltensis NOR5-1B</name>
    <dbReference type="NCBI Taxonomy" id="565045"/>
    <lineage>
        <taxon>Bacteria</taxon>
        <taxon>Pseudomonadati</taxon>
        <taxon>Pseudomonadota</taxon>
        <taxon>Gammaproteobacteria</taxon>
        <taxon>Cellvibrionales</taxon>
        <taxon>Halieaceae</taxon>
        <taxon>Luminiphilus</taxon>
    </lineage>
</organism>
<gene>
    <name evidence="1" type="ORF">NOR51B_2373</name>
</gene>
<dbReference type="Proteomes" id="UP000004699">
    <property type="component" value="Unassembled WGS sequence"/>
</dbReference>
<accession>B8KVR2</accession>
<protein>
    <submittedName>
        <fullName evidence="1">Uncharacterized protein</fullName>
    </submittedName>
</protein>
<dbReference type="HOGENOM" id="CLU_3201697_0_0_6"/>
<evidence type="ECO:0000313" key="1">
    <source>
        <dbReference type="EMBL" id="EED36422.1"/>
    </source>
</evidence>
<keyword evidence="2" id="KW-1185">Reference proteome</keyword>
<proteinExistence type="predicted"/>
<evidence type="ECO:0000313" key="2">
    <source>
        <dbReference type="Proteomes" id="UP000004699"/>
    </source>
</evidence>
<dbReference type="EMBL" id="DS999411">
    <property type="protein sequence ID" value="EED36422.1"/>
    <property type="molecule type" value="Genomic_DNA"/>
</dbReference>
<name>B8KVR2_9GAMM</name>
<dbReference type="STRING" id="565045.NOR51B_2373"/>
<sequence length="45" mass="4976">MGFDQTVLAVSFGLSLLPFNAIFCIGKLGKPAYLIWGLTRRFPCI</sequence>
<reference evidence="2" key="1">
    <citation type="journal article" date="2013" name="BMC Microbiol.">
        <title>Taxonomy and evolution of bacteriochlorophyll a-containing members of the OM60/NOR5 clade of marine gammaproteobacteria: description of Luminiphilus syltensis gen. nov., sp. nov., reclassification of Haliea rubra as Pseudohaliea rubra gen. nov., comb. nov., and emendation of Chromatocurvus halotolerans.</title>
        <authorList>
            <person name="Spring S."/>
            <person name="Riedel T."/>
            <person name="Sproer C."/>
            <person name="Yan S."/>
            <person name="Harder J."/>
            <person name="Fuchs B.M."/>
        </authorList>
    </citation>
    <scope>NUCLEOTIDE SEQUENCE [LARGE SCALE GENOMIC DNA]</scope>
    <source>
        <strain evidence="2">NOR51-B</strain>
    </source>
</reference>